<dbReference type="AlphaFoldDB" id="W2SRL7"/>
<dbReference type="OrthoDB" id="5985978at2759"/>
<sequence length="55" mass="6422">MDAEKQRVAVYRCLIYAAIGYSVIPLLSICVNIPMVYNYIHYVKNMTDNDIKYCK</sequence>
<gene>
    <name evidence="4" type="ORF">NECAME_18890</name>
</gene>
<organism evidence="4 5">
    <name type="scientific">Necator americanus</name>
    <name type="common">Human hookworm</name>
    <dbReference type="NCBI Taxonomy" id="51031"/>
    <lineage>
        <taxon>Eukaryota</taxon>
        <taxon>Metazoa</taxon>
        <taxon>Ecdysozoa</taxon>
        <taxon>Nematoda</taxon>
        <taxon>Chromadorea</taxon>
        <taxon>Rhabditida</taxon>
        <taxon>Rhabditina</taxon>
        <taxon>Rhabditomorpha</taxon>
        <taxon>Strongyloidea</taxon>
        <taxon>Ancylostomatidae</taxon>
        <taxon>Bunostominae</taxon>
        <taxon>Necator</taxon>
    </lineage>
</organism>
<evidence type="ECO:0000259" key="3">
    <source>
        <dbReference type="Pfam" id="PF01484"/>
    </source>
</evidence>
<evidence type="ECO:0000256" key="1">
    <source>
        <dbReference type="ARBA" id="ARBA00022737"/>
    </source>
</evidence>
<dbReference type="Proteomes" id="UP000053676">
    <property type="component" value="Unassembled WGS sequence"/>
</dbReference>
<keyword evidence="2" id="KW-0812">Transmembrane</keyword>
<evidence type="ECO:0000256" key="2">
    <source>
        <dbReference type="SAM" id="Phobius"/>
    </source>
</evidence>
<dbReference type="EMBL" id="KI664675">
    <property type="protein sequence ID" value="ETN72379.1"/>
    <property type="molecule type" value="Genomic_DNA"/>
</dbReference>
<feature type="non-terminal residue" evidence="4">
    <location>
        <position position="55"/>
    </location>
</feature>
<dbReference type="InterPro" id="IPR002486">
    <property type="entry name" value="Col_cuticle_N"/>
</dbReference>
<dbReference type="OMA" id="ICVNIPM"/>
<keyword evidence="2" id="KW-1133">Transmembrane helix</keyword>
<keyword evidence="2" id="KW-0472">Membrane</keyword>
<dbReference type="GO" id="GO:0042302">
    <property type="term" value="F:structural constituent of cuticle"/>
    <property type="evidence" value="ECO:0007669"/>
    <property type="project" value="InterPro"/>
</dbReference>
<name>W2SRL7_NECAM</name>
<feature type="transmembrane region" description="Helical" evidence="2">
    <location>
        <begin position="14"/>
        <end position="37"/>
    </location>
</feature>
<dbReference type="Pfam" id="PF01484">
    <property type="entry name" value="Col_cuticle_N"/>
    <property type="match status" value="1"/>
</dbReference>
<keyword evidence="1" id="KW-0677">Repeat</keyword>
<evidence type="ECO:0000313" key="4">
    <source>
        <dbReference type="EMBL" id="ETN72379.1"/>
    </source>
</evidence>
<proteinExistence type="predicted"/>
<accession>W2SRL7</accession>
<evidence type="ECO:0000313" key="5">
    <source>
        <dbReference type="Proteomes" id="UP000053676"/>
    </source>
</evidence>
<feature type="domain" description="Nematode cuticle collagen N-terminal" evidence="3">
    <location>
        <begin position="16"/>
        <end position="55"/>
    </location>
</feature>
<protein>
    <recommendedName>
        <fullName evidence="3">Nematode cuticle collagen N-terminal domain-containing protein</fullName>
    </recommendedName>
</protein>
<keyword evidence="5" id="KW-1185">Reference proteome</keyword>
<reference evidence="5" key="1">
    <citation type="journal article" date="2014" name="Nat. Genet.">
        <title>Genome of the human hookworm Necator americanus.</title>
        <authorList>
            <person name="Tang Y.T."/>
            <person name="Gao X."/>
            <person name="Rosa B.A."/>
            <person name="Abubucker S."/>
            <person name="Hallsworth-Pepin K."/>
            <person name="Martin J."/>
            <person name="Tyagi R."/>
            <person name="Heizer E."/>
            <person name="Zhang X."/>
            <person name="Bhonagiri-Palsikar V."/>
            <person name="Minx P."/>
            <person name="Warren W.C."/>
            <person name="Wang Q."/>
            <person name="Zhan B."/>
            <person name="Hotez P.J."/>
            <person name="Sternberg P.W."/>
            <person name="Dougall A."/>
            <person name="Gaze S.T."/>
            <person name="Mulvenna J."/>
            <person name="Sotillo J."/>
            <person name="Ranganathan S."/>
            <person name="Rabelo E.M."/>
            <person name="Wilson R.K."/>
            <person name="Felgner P.L."/>
            <person name="Bethony J."/>
            <person name="Hawdon J.M."/>
            <person name="Gasser R.B."/>
            <person name="Loukas A."/>
            <person name="Mitreva M."/>
        </authorList>
    </citation>
    <scope>NUCLEOTIDE SEQUENCE [LARGE SCALE GENOMIC DNA]</scope>
</reference>
<dbReference type="KEGG" id="nai:NECAME_18890"/>